<accession>A0A8H5FUN8</accession>
<name>A0A8H5FUN8_9AGAR</name>
<dbReference type="InterPro" id="IPR015424">
    <property type="entry name" value="PyrdxlP-dep_Trfase"/>
</dbReference>
<keyword evidence="7" id="KW-1185">Reference proteome</keyword>
<evidence type="ECO:0000313" key="7">
    <source>
        <dbReference type="Proteomes" id="UP000559256"/>
    </source>
</evidence>
<dbReference type="InterPro" id="IPR050859">
    <property type="entry name" value="Class-I_PLP-dep_aminotransf"/>
</dbReference>
<dbReference type="EMBL" id="JAACJM010000079">
    <property type="protein sequence ID" value="KAF5349796.1"/>
    <property type="molecule type" value="Genomic_DNA"/>
</dbReference>
<comment type="similarity">
    <text evidence="2">Belongs to the class-I pyridoxal-phosphate-dependent aminotransferase family.</text>
</comment>
<dbReference type="AlphaFoldDB" id="A0A8H5FUN8"/>
<keyword evidence="4" id="KW-0808">Transferase</keyword>
<dbReference type="GO" id="GO:0008483">
    <property type="term" value="F:transaminase activity"/>
    <property type="evidence" value="ECO:0007669"/>
    <property type="project" value="UniProtKB-KW"/>
</dbReference>
<evidence type="ECO:0000256" key="3">
    <source>
        <dbReference type="ARBA" id="ARBA00022576"/>
    </source>
</evidence>
<dbReference type="Gene3D" id="3.90.1150.10">
    <property type="entry name" value="Aspartate Aminotransferase, domain 1"/>
    <property type="match status" value="1"/>
</dbReference>
<comment type="caution">
    <text evidence="6">The sequence shown here is derived from an EMBL/GenBank/DDBJ whole genome shotgun (WGS) entry which is preliminary data.</text>
</comment>
<gene>
    <name evidence="6" type="ORF">D9758_010181</name>
</gene>
<sequence>MFSTATSNLQVSSLTQVITHALLSKWGYDAFYSHTKSVSEFYGQKRDIFEAAMKRHLEGLAEWQRPEAGMFFWFKLLVPDSKASANTDAAGASEPDSKALIEGAAYANGVLALPGTVFLPNGGKSGYVRASFSLLTEEQVEEALKRLGRTIREQQGDTQA</sequence>
<evidence type="ECO:0000256" key="5">
    <source>
        <dbReference type="ARBA" id="ARBA00022898"/>
    </source>
</evidence>
<evidence type="ECO:0008006" key="8">
    <source>
        <dbReference type="Google" id="ProtNLM"/>
    </source>
</evidence>
<dbReference type="OrthoDB" id="691673at2759"/>
<keyword evidence="5" id="KW-0663">Pyridoxal phosphate</keyword>
<dbReference type="GO" id="GO:1901605">
    <property type="term" value="P:alpha-amino acid metabolic process"/>
    <property type="evidence" value="ECO:0007669"/>
    <property type="project" value="TreeGrafter"/>
</dbReference>
<comment type="cofactor">
    <cofactor evidence="1">
        <name>pyridoxal 5'-phosphate</name>
        <dbReference type="ChEBI" id="CHEBI:597326"/>
    </cofactor>
</comment>
<evidence type="ECO:0000256" key="1">
    <source>
        <dbReference type="ARBA" id="ARBA00001933"/>
    </source>
</evidence>
<evidence type="ECO:0000256" key="2">
    <source>
        <dbReference type="ARBA" id="ARBA00007441"/>
    </source>
</evidence>
<evidence type="ECO:0000256" key="4">
    <source>
        <dbReference type="ARBA" id="ARBA00022679"/>
    </source>
</evidence>
<keyword evidence="3" id="KW-0032">Aminotransferase</keyword>
<reference evidence="6 7" key="1">
    <citation type="journal article" date="2020" name="ISME J.">
        <title>Uncovering the hidden diversity of litter-decomposition mechanisms in mushroom-forming fungi.</title>
        <authorList>
            <person name="Floudas D."/>
            <person name="Bentzer J."/>
            <person name="Ahren D."/>
            <person name="Johansson T."/>
            <person name="Persson P."/>
            <person name="Tunlid A."/>
        </authorList>
    </citation>
    <scope>NUCLEOTIDE SEQUENCE [LARGE SCALE GENOMIC DNA]</scope>
    <source>
        <strain evidence="6 7">CBS 291.85</strain>
    </source>
</reference>
<organism evidence="6 7">
    <name type="scientific">Tetrapyrgos nigripes</name>
    <dbReference type="NCBI Taxonomy" id="182062"/>
    <lineage>
        <taxon>Eukaryota</taxon>
        <taxon>Fungi</taxon>
        <taxon>Dikarya</taxon>
        <taxon>Basidiomycota</taxon>
        <taxon>Agaricomycotina</taxon>
        <taxon>Agaricomycetes</taxon>
        <taxon>Agaricomycetidae</taxon>
        <taxon>Agaricales</taxon>
        <taxon>Marasmiineae</taxon>
        <taxon>Marasmiaceae</taxon>
        <taxon>Tetrapyrgos</taxon>
    </lineage>
</organism>
<dbReference type="SUPFAM" id="SSF53383">
    <property type="entry name" value="PLP-dependent transferases"/>
    <property type="match status" value="1"/>
</dbReference>
<dbReference type="Proteomes" id="UP000559256">
    <property type="component" value="Unassembled WGS sequence"/>
</dbReference>
<dbReference type="PANTHER" id="PTHR42790">
    <property type="entry name" value="AMINOTRANSFERASE"/>
    <property type="match status" value="1"/>
</dbReference>
<proteinExistence type="inferred from homology"/>
<evidence type="ECO:0000313" key="6">
    <source>
        <dbReference type="EMBL" id="KAF5349796.1"/>
    </source>
</evidence>
<dbReference type="PANTHER" id="PTHR42790:SF19">
    <property type="entry name" value="KYNURENINE_ALPHA-AMINOADIPATE AMINOTRANSFERASE, MITOCHONDRIAL"/>
    <property type="match status" value="1"/>
</dbReference>
<protein>
    <recommendedName>
        <fullName evidence="8">Aminotransferase class I/classII domain-containing protein</fullName>
    </recommendedName>
</protein>
<dbReference type="InterPro" id="IPR015422">
    <property type="entry name" value="PyrdxlP-dep_Trfase_small"/>
</dbReference>